<dbReference type="RefSeq" id="WP_077690165.1">
    <property type="nucleotide sequence ID" value="NZ_MCOK01000001.1"/>
</dbReference>
<dbReference type="InterPro" id="IPR008274">
    <property type="entry name" value="AldOxase/xan_DH_MoCoBD1"/>
</dbReference>
<evidence type="ECO:0000259" key="2">
    <source>
        <dbReference type="SMART" id="SM01008"/>
    </source>
</evidence>
<comment type="caution">
    <text evidence="3">The sequence shown here is derived from an EMBL/GenBank/DDBJ whole genome shotgun (WGS) entry which is preliminary data.</text>
</comment>
<reference evidence="4" key="1">
    <citation type="submission" date="2016-08" db="EMBL/GenBank/DDBJ databases">
        <authorList>
            <person name="Tokovenko B."/>
            <person name="Kalinowski J."/>
        </authorList>
    </citation>
    <scope>NUCLEOTIDE SEQUENCE [LARGE SCALE GENOMIC DNA]</scope>
    <source>
        <strain evidence="4">UTMC102</strain>
    </source>
</reference>
<dbReference type="Gene3D" id="3.30.365.10">
    <property type="entry name" value="Aldehyde oxidase/xanthine dehydrogenase, molybdopterin binding domain"/>
    <property type="match status" value="4"/>
</dbReference>
<dbReference type="InterPro" id="IPR000674">
    <property type="entry name" value="Ald_Oxase/Xan_DH_a/b"/>
</dbReference>
<dbReference type="InterPro" id="IPR017609">
    <property type="entry name" value="Xanthine_dehydrogenase_dsu"/>
</dbReference>
<dbReference type="STRING" id="501010.NOSIN_08155"/>
<feature type="domain" description="Aldehyde oxidase/xanthine dehydrogenase a/b hammerhead" evidence="2">
    <location>
        <begin position="33"/>
        <end position="139"/>
    </location>
</feature>
<evidence type="ECO:0000256" key="1">
    <source>
        <dbReference type="SAM" id="MobiDB-lite"/>
    </source>
</evidence>
<dbReference type="Proteomes" id="UP000189004">
    <property type="component" value="Unassembled WGS sequence"/>
</dbReference>
<sequence>MAVTTRTVTDLSSTTKDGVGASPRRPDGTLKVTGEFAYSSDMWMEDMLWGATLRSPHPHARILGVDVTEALKVPGVSAVLTHEDVPGDKRYGLEHQDQPVLAIDKVRYKGEAVAVVAADHPETARRAMERIRVDYEVLEPISDSRRAALDPDCPLVHEPGTIPEHPEYNQRGNRLRYQPVRTGAFTEAAGAAGRESGVLERLRAEADAVVSSEYEVGMQDQAFLGPESGMAVPAEDGGVDLYVATQWLHVDQRQIAPALGLPQDKVRLTLAGVGGAFGAREDLSMQIHACLLAMRTGKPVKFVYNREESFYGHVHRHPAKMRYEHGARADGTLLYATAEIIVDGGAYASATPAVVGVASSLGIGPYEVPNVLVDAYGVYTNNPPCGAMRGFGAVQACFAYESQMDRLAEELGMHPVELRIKNAMSQGSRIITGQEIDMPLPMVEMLERCRDLPMPPERGALADPSDLRTLPGGVAGTTRGEGVVRGVGYGLGLKNLCFSEGFDDYSTARVRLEVVGGEPVVLVHTAAAEVGQGLVTVKGQIARTELGVEKVVIAPSDTQVGSAGSSSASRQSYMTGGAVRTACASVRAEVFALARERGLVPEDLPDTDLSLSGGKLVSATAGALVSLADLLGDSTQGGTVVEQTREYHHRPTEMLDPELGQGASHTQFGMCVHRAVVDVDVDLGLVKVVALDAVQDVGKAMHPQQLLGQIQGGSTQGLGLALMEEVQVTDGQIRNPSFTDYLIPTILDTPPMRIEVLEHPDPHSPYGLRGAGEPPTLSSTPAIVAAVRAATGRPLTHAPVRPEDIVGIEL</sequence>
<dbReference type="InterPro" id="IPR036856">
    <property type="entry name" value="Ald_Oxase/Xan_DH_a/b_sf"/>
</dbReference>
<dbReference type="Pfam" id="PF20256">
    <property type="entry name" value="MoCoBD_2"/>
    <property type="match status" value="1"/>
</dbReference>
<accession>A0A1V3BZ06</accession>
<dbReference type="Gene3D" id="3.90.1170.50">
    <property type="entry name" value="Aldehyde oxidase/xanthine dehydrogenase, a/b hammerhead"/>
    <property type="match status" value="1"/>
</dbReference>
<proteinExistence type="predicted"/>
<gene>
    <name evidence="3" type="ORF">NOSIN_08155</name>
</gene>
<dbReference type="InterPro" id="IPR016208">
    <property type="entry name" value="Ald_Oxase/xanthine_DH-like"/>
</dbReference>
<dbReference type="PANTHER" id="PTHR11908">
    <property type="entry name" value="XANTHINE DEHYDROGENASE"/>
    <property type="match status" value="1"/>
</dbReference>
<dbReference type="Pfam" id="PF01315">
    <property type="entry name" value="Ald_Xan_dh_C"/>
    <property type="match status" value="1"/>
</dbReference>
<keyword evidence="4" id="KW-1185">Reference proteome</keyword>
<dbReference type="SUPFAM" id="SSF56003">
    <property type="entry name" value="Molybdenum cofactor-binding domain"/>
    <property type="match status" value="1"/>
</dbReference>
<feature type="region of interest" description="Disordered" evidence="1">
    <location>
        <begin position="1"/>
        <end position="28"/>
    </location>
</feature>
<dbReference type="OrthoDB" id="9758509at2"/>
<protein>
    <submittedName>
        <fullName evidence="3">Xanthine dehydrogenase subunit D</fullName>
    </submittedName>
</protein>
<dbReference type="SMART" id="SM01008">
    <property type="entry name" value="Ald_Xan_dh_C"/>
    <property type="match status" value="1"/>
</dbReference>
<dbReference type="InterPro" id="IPR037165">
    <property type="entry name" value="AldOxase/xan_DH_Mopterin-bd_sf"/>
</dbReference>
<dbReference type="SUPFAM" id="SSF54665">
    <property type="entry name" value="CO dehydrogenase molybdoprotein N-domain-like"/>
    <property type="match status" value="1"/>
</dbReference>
<name>A0A1V3BZ06_9ACTN</name>
<dbReference type="PANTHER" id="PTHR11908:SF157">
    <property type="entry name" value="XANTHINE DEHYDROGENASE SUBUNIT D-RELATED"/>
    <property type="match status" value="1"/>
</dbReference>
<dbReference type="GO" id="GO:0016491">
    <property type="term" value="F:oxidoreductase activity"/>
    <property type="evidence" value="ECO:0007669"/>
    <property type="project" value="InterPro"/>
</dbReference>
<dbReference type="GO" id="GO:0005506">
    <property type="term" value="F:iron ion binding"/>
    <property type="evidence" value="ECO:0007669"/>
    <property type="project" value="InterPro"/>
</dbReference>
<dbReference type="AlphaFoldDB" id="A0A1V3BZ06"/>
<dbReference type="InterPro" id="IPR046867">
    <property type="entry name" value="AldOxase/xan_DH_MoCoBD2"/>
</dbReference>
<dbReference type="Pfam" id="PF02738">
    <property type="entry name" value="MoCoBD_1"/>
    <property type="match status" value="1"/>
</dbReference>
<dbReference type="NCBIfam" id="TIGR03196">
    <property type="entry name" value="pucD"/>
    <property type="match status" value="1"/>
</dbReference>
<feature type="compositionally biased region" description="Low complexity" evidence="1">
    <location>
        <begin position="1"/>
        <end position="15"/>
    </location>
</feature>
<evidence type="ECO:0000313" key="3">
    <source>
        <dbReference type="EMBL" id="OOC53777.1"/>
    </source>
</evidence>
<organism evidence="3 4">
    <name type="scientific">Nocardiopsis sinuspersici</name>
    <dbReference type="NCBI Taxonomy" id="501010"/>
    <lineage>
        <taxon>Bacteria</taxon>
        <taxon>Bacillati</taxon>
        <taxon>Actinomycetota</taxon>
        <taxon>Actinomycetes</taxon>
        <taxon>Streptosporangiales</taxon>
        <taxon>Nocardiopsidaceae</taxon>
        <taxon>Nocardiopsis</taxon>
    </lineage>
</organism>
<dbReference type="EMBL" id="MCOK01000001">
    <property type="protein sequence ID" value="OOC53777.1"/>
    <property type="molecule type" value="Genomic_DNA"/>
</dbReference>
<evidence type="ECO:0000313" key="4">
    <source>
        <dbReference type="Proteomes" id="UP000189004"/>
    </source>
</evidence>